<feature type="region of interest" description="Disordered" evidence="1">
    <location>
        <begin position="165"/>
        <end position="195"/>
    </location>
</feature>
<dbReference type="GO" id="GO:0005886">
    <property type="term" value="C:plasma membrane"/>
    <property type="evidence" value="ECO:0007669"/>
    <property type="project" value="TreeGrafter"/>
</dbReference>
<reference evidence="2" key="1">
    <citation type="journal article" date="2021" name="Evol. Appl.">
        <title>The genome of the Pyrenean desman and the effects of bottlenecks and inbreeding on the genomic landscape of an endangered species.</title>
        <authorList>
            <person name="Escoda L."/>
            <person name="Castresana J."/>
        </authorList>
    </citation>
    <scope>NUCLEOTIDE SEQUENCE</scope>
    <source>
        <strain evidence="2">IBE-C5619</strain>
    </source>
</reference>
<evidence type="ECO:0000313" key="3">
    <source>
        <dbReference type="Proteomes" id="UP000700334"/>
    </source>
</evidence>
<keyword evidence="2" id="KW-0812">Transmembrane</keyword>
<dbReference type="GO" id="GO:0006955">
    <property type="term" value="P:immune response"/>
    <property type="evidence" value="ECO:0007669"/>
    <property type="project" value="InterPro"/>
</dbReference>
<dbReference type="GO" id="GO:0046649">
    <property type="term" value="P:lymphocyte activation"/>
    <property type="evidence" value="ECO:0007669"/>
    <property type="project" value="TreeGrafter"/>
</dbReference>
<dbReference type="Proteomes" id="UP000700334">
    <property type="component" value="Unassembled WGS sequence"/>
</dbReference>
<feature type="compositionally biased region" description="Basic and acidic residues" evidence="1">
    <location>
        <begin position="305"/>
        <end position="314"/>
    </location>
</feature>
<dbReference type="Pfam" id="PF15681">
    <property type="entry name" value="LAX"/>
    <property type="match status" value="1"/>
</dbReference>
<keyword evidence="2" id="KW-0472">Membrane</keyword>
<keyword evidence="3" id="KW-1185">Reference proteome</keyword>
<feature type="region of interest" description="Disordered" evidence="1">
    <location>
        <begin position="216"/>
        <end position="340"/>
    </location>
</feature>
<gene>
    <name evidence="2" type="ORF">J0S82_015891</name>
</gene>
<accession>A0A8J6AQX9</accession>
<dbReference type="PANTHER" id="PTHR24091:SF0">
    <property type="entry name" value="LYMPHOCYTE TRANSMEMBRANE ADAPTER 1"/>
    <property type="match status" value="1"/>
</dbReference>
<evidence type="ECO:0000313" key="2">
    <source>
        <dbReference type="EMBL" id="KAG8525073.1"/>
    </source>
</evidence>
<dbReference type="GO" id="GO:0035556">
    <property type="term" value="P:intracellular signal transduction"/>
    <property type="evidence" value="ECO:0007669"/>
    <property type="project" value="TreeGrafter"/>
</dbReference>
<evidence type="ECO:0000256" key="1">
    <source>
        <dbReference type="SAM" id="MobiDB-lite"/>
    </source>
</evidence>
<comment type="caution">
    <text evidence="2">The sequence shown here is derived from an EMBL/GenBank/DDBJ whole genome shotgun (WGS) entry which is preliminary data.</text>
</comment>
<proteinExistence type="predicted"/>
<protein>
    <submittedName>
        <fullName evidence="2">Lymphocyte transmembrane adapter 1</fullName>
    </submittedName>
</protein>
<dbReference type="GO" id="GO:0050868">
    <property type="term" value="P:negative regulation of T cell activation"/>
    <property type="evidence" value="ECO:0007669"/>
    <property type="project" value="TreeGrafter"/>
</dbReference>
<dbReference type="EMBL" id="JAGFMF010010272">
    <property type="protein sequence ID" value="KAG8525073.1"/>
    <property type="molecule type" value="Genomic_DNA"/>
</dbReference>
<name>A0A8J6AQX9_GALPY</name>
<dbReference type="InterPro" id="IPR031393">
    <property type="entry name" value="LAX"/>
</dbReference>
<dbReference type="OrthoDB" id="9449526at2759"/>
<feature type="compositionally biased region" description="Low complexity" evidence="1">
    <location>
        <begin position="247"/>
        <end position="258"/>
    </location>
</feature>
<dbReference type="GO" id="GO:0050851">
    <property type="term" value="P:antigen receptor-mediated signaling pathway"/>
    <property type="evidence" value="ECO:0007669"/>
    <property type="project" value="TreeGrafter"/>
</dbReference>
<sequence>MSSLFPSLSPVHVRHIYLAALGFATPTLKPSPKVETRARQPYGWENSGQSSHALPSPTGFLFCSQASPVDSVLQPLGAQAPALGHAVGICDRATELQTRAPLCPSAHNTSARASRVCSSSSSEDSRDYINIPTPEELAEALASTGPGGPLVLPSARELQLAEEGDQDYDHTGPWSLVAELSDPRSDGDSSSQSSNDYINIAEVGFEVSQEQQCKDYENVPPAGPHASQQQLEEGAPFNTDPAEGQMDAPDAPAQPVVPSGKSLAAGGHVSCQLPAQEEHSAVDLAEEVSNDSSNDYENVPPVPRLGDEDTKEGSDPQLLPRELASSHLPESLVEWSSEDS</sequence>
<dbReference type="PANTHER" id="PTHR24091">
    <property type="entry name" value="LYMPHOCYTE TRANSMEMBRANE ADAPTER 1"/>
    <property type="match status" value="1"/>
</dbReference>
<dbReference type="AlphaFoldDB" id="A0A8J6AQX9"/>
<organism evidence="2 3">
    <name type="scientific">Galemys pyrenaicus</name>
    <name type="common">Iberian desman</name>
    <name type="synonym">Pyrenean desman</name>
    <dbReference type="NCBI Taxonomy" id="202257"/>
    <lineage>
        <taxon>Eukaryota</taxon>
        <taxon>Metazoa</taxon>
        <taxon>Chordata</taxon>
        <taxon>Craniata</taxon>
        <taxon>Vertebrata</taxon>
        <taxon>Euteleostomi</taxon>
        <taxon>Mammalia</taxon>
        <taxon>Eutheria</taxon>
        <taxon>Laurasiatheria</taxon>
        <taxon>Eulipotyphla</taxon>
        <taxon>Talpidae</taxon>
        <taxon>Galemys</taxon>
    </lineage>
</organism>